<proteinExistence type="inferred from homology"/>
<evidence type="ECO:0000256" key="6">
    <source>
        <dbReference type="ARBA" id="ARBA00022884"/>
    </source>
</evidence>
<reference evidence="9" key="1">
    <citation type="submission" date="2020-05" db="UniProtKB">
        <authorList>
            <consortium name="EnsemblMetazoa"/>
        </authorList>
    </citation>
    <scope>IDENTIFICATION</scope>
    <source>
        <strain evidence="9">BB02</strain>
    </source>
</reference>
<dbReference type="CDD" id="cd08253">
    <property type="entry name" value="zeta_crystallin"/>
    <property type="match status" value="1"/>
</dbReference>
<dbReference type="SUPFAM" id="SSF51735">
    <property type="entry name" value="NAD(P)-binding Rossmann-fold domains"/>
    <property type="match status" value="1"/>
</dbReference>
<dbReference type="EnsemblMetazoa" id="BGLB012087-RF">
    <property type="protein sequence ID" value="BGLB012087-PF"/>
    <property type="gene ID" value="BGLB012087"/>
</dbReference>
<comment type="subcellular location">
    <subcellularLocation>
        <location evidence="1">Cytoplasm</location>
    </subcellularLocation>
</comment>
<dbReference type="VEuPathDB" id="VectorBase:BGLAX_030253"/>
<dbReference type="STRING" id="6526.A0A2C9K2J7"/>
<sequence length="342" mass="36910">MICYKISVYCMITRRFSSLVMKAIRVAKFGGVENLKLETDIPIPIPSDSEVLIKIHAAGINPVDTYIRTGTYSRVPQLPYTPGQDAAGVVEAVGEGVTQFKKGDRVFTMTSVSGTYAEFATANIKFVAHLDDKLSFAQGASFGVPYYTAYKSLFLRAQAKPGETVLVHGASGGVGLAAVQLAKSHGLRVVGTAGTKEGLDLVKKNGADFVYNHREPDYLDKVIKEVEGGIDIVLEMLANVNLQNDLNIVNFRGRIVVIGCRGSIQINPRLSMGKESNIMGVALMTSTEADWKEMHAALQAGQRTGCLVPHIGKIYSLKEADRAQNDVINNAGTFGNLVLQIA</sequence>
<evidence type="ECO:0000313" key="10">
    <source>
        <dbReference type="Proteomes" id="UP000076420"/>
    </source>
</evidence>
<dbReference type="SUPFAM" id="SSF50129">
    <property type="entry name" value="GroES-like"/>
    <property type="match status" value="1"/>
</dbReference>
<comment type="subunit">
    <text evidence="3">Homotetramer.</text>
</comment>
<keyword evidence="7" id="KW-0007">Acetylation</keyword>
<dbReference type="GO" id="GO:0003730">
    <property type="term" value="F:mRNA 3'-UTR binding"/>
    <property type="evidence" value="ECO:0007669"/>
    <property type="project" value="TreeGrafter"/>
</dbReference>
<evidence type="ECO:0000259" key="8">
    <source>
        <dbReference type="SMART" id="SM00829"/>
    </source>
</evidence>
<dbReference type="Gene3D" id="3.40.50.720">
    <property type="entry name" value="NAD(P)-binding Rossmann-like Domain"/>
    <property type="match status" value="1"/>
</dbReference>
<dbReference type="InterPro" id="IPR051603">
    <property type="entry name" value="Zinc-ADH_QOR/CCCR"/>
</dbReference>
<dbReference type="PROSITE" id="PS01162">
    <property type="entry name" value="QOR_ZETA_CRYSTAL"/>
    <property type="match status" value="1"/>
</dbReference>
<gene>
    <name evidence="9" type="primary">106078884</name>
</gene>
<dbReference type="GO" id="GO:0005829">
    <property type="term" value="C:cytosol"/>
    <property type="evidence" value="ECO:0007669"/>
    <property type="project" value="TreeGrafter"/>
</dbReference>
<dbReference type="EnsemblMetazoa" id="BGLB012087-RC">
    <property type="protein sequence ID" value="BGLB012087-PC"/>
    <property type="gene ID" value="BGLB012087"/>
</dbReference>
<dbReference type="InterPro" id="IPR002364">
    <property type="entry name" value="Quin_OxRdtase/zeta-crystal_CS"/>
</dbReference>
<evidence type="ECO:0000256" key="5">
    <source>
        <dbReference type="ARBA" id="ARBA00022857"/>
    </source>
</evidence>
<dbReference type="GO" id="GO:0003960">
    <property type="term" value="F:quinone reductase (NADPH) activity"/>
    <property type="evidence" value="ECO:0007669"/>
    <property type="project" value="TreeGrafter"/>
</dbReference>
<evidence type="ECO:0000256" key="1">
    <source>
        <dbReference type="ARBA" id="ARBA00004496"/>
    </source>
</evidence>
<dbReference type="KEGG" id="bgt:106078884"/>
<accession>A0A2C9K2J7</accession>
<dbReference type="InterPro" id="IPR020843">
    <property type="entry name" value="ER"/>
</dbReference>
<protein>
    <recommendedName>
        <fullName evidence="8">Enoyl reductase (ER) domain-containing protein</fullName>
    </recommendedName>
</protein>
<organism evidence="9 10">
    <name type="scientific">Biomphalaria glabrata</name>
    <name type="common">Bloodfluke planorb</name>
    <name type="synonym">Freshwater snail</name>
    <dbReference type="NCBI Taxonomy" id="6526"/>
    <lineage>
        <taxon>Eukaryota</taxon>
        <taxon>Metazoa</taxon>
        <taxon>Spiralia</taxon>
        <taxon>Lophotrochozoa</taxon>
        <taxon>Mollusca</taxon>
        <taxon>Gastropoda</taxon>
        <taxon>Heterobranchia</taxon>
        <taxon>Euthyneura</taxon>
        <taxon>Panpulmonata</taxon>
        <taxon>Hygrophila</taxon>
        <taxon>Lymnaeoidea</taxon>
        <taxon>Planorbidae</taxon>
        <taxon>Biomphalaria</taxon>
    </lineage>
</organism>
<dbReference type="Proteomes" id="UP000076420">
    <property type="component" value="Unassembled WGS sequence"/>
</dbReference>
<dbReference type="FunFam" id="3.40.50.720:FF:000244">
    <property type="entry name" value="quinone oxidoreductase"/>
    <property type="match status" value="1"/>
</dbReference>
<dbReference type="Gene3D" id="3.90.180.10">
    <property type="entry name" value="Medium-chain alcohol dehydrogenases, catalytic domain"/>
    <property type="match status" value="1"/>
</dbReference>
<evidence type="ECO:0000256" key="2">
    <source>
        <dbReference type="ARBA" id="ARBA00010371"/>
    </source>
</evidence>
<evidence type="ECO:0000313" key="9">
    <source>
        <dbReference type="EnsemblMetazoa" id="BGLB012087-PF"/>
    </source>
</evidence>
<name>A0A2C9K2J7_BIOGL</name>
<dbReference type="OrthoDB" id="3941538at2759"/>
<dbReference type="SMART" id="SM00829">
    <property type="entry name" value="PKS_ER"/>
    <property type="match status" value="1"/>
</dbReference>
<keyword evidence="4" id="KW-0963">Cytoplasm</keyword>
<evidence type="ECO:0000256" key="7">
    <source>
        <dbReference type="ARBA" id="ARBA00022990"/>
    </source>
</evidence>
<dbReference type="GO" id="GO:0070402">
    <property type="term" value="F:NADPH binding"/>
    <property type="evidence" value="ECO:0007669"/>
    <property type="project" value="TreeGrafter"/>
</dbReference>
<dbReference type="InterPro" id="IPR013154">
    <property type="entry name" value="ADH-like_N"/>
</dbReference>
<dbReference type="PANTHER" id="PTHR44154:SF1">
    <property type="entry name" value="QUINONE OXIDOREDUCTASE"/>
    <property type="match status" value="1"/>
</dbReference>
<dbReference type="Pfam" id="PF00107">
    <property type="entry name" value="ADH_zinc_N"/>
    <property type="match status" value="1"/>
</dbReference>
<dbReference type="InterPro" id="IPR013149">
    <property type="entry name" value="ADH-like_C"/>
</dbReference>
<evidence type="ECO:0000256" key="4">
    <source>
        <dbReference type="ARBA" id="ARBA00022490"/>
    </source>
</evidence>
<dbReference type="GO" id="GO:0008270">
    <property type="term" value="F:zinc ion binding"/>
    <property type="evidence" value="ECO:0007669"/>
    <property type="project" value="InterPro"/>
</dbReference>
<dbReference type="FunFam" id="3.90.180.10:FF:000016">
    <property type="entry name" value="Quinone oxidoreductase"/>
    <property type="match status" value="1"/>
</dbReference>
<keyword evidence="5" id="KW-0521">NADP</keyword>
<keyword evidence="6" id="KW-0694">RNA-binding</keyword>
<dbReference type="VEuPathDB" id="VectorBase:BGLB012087"/>
<comment type="similarity">
    <text evidence="2">Belongs to the zinc-containing alcohol dehydrogenase family. Quinone oxidoreductase subfamily.</text>
</comment>
<feature type="domain" description="Enoyl reductase (ER)" evidence="8">
    <location>
        <begin position="30"/>
        <end position="339"/>
    </location>
</feature>
<dbReference type="InterPro" id="IPR011032">
    <property type="entry name" value="GroES-like_sf"/>
</dbReference>
<dbReference type="PANTHER" id="PTHR44154">
    <property type="entry name" value="QUINONE OXIDOREDUCTASE"/>
    <property type="match status" value="1"/>
</dbReference>
<dbReference type="Pfam" id="PF08240">
    <property type="entry name" value="ADH_N"/>
    <property type="match status" value="1"/>
</dbReference>
<dbReference type="AlphaFoldDB" id="A0A2C9K2J7"/>
<evidence type="ECO:0000256" key="3">
    <source>
        <dbReference type="ARBA" id="ARBA00011881"/>
    </source>
</evidence>
<dbReference type="InterPro" id="IPR036291">
    <property type="entry name" value="NAD(P)-bd_dom_sf"/>
</dbReference>